<dbReference type="GO" id="GO:0004650">
    <property type="term" value="F:polygalacturonase activity"/>
    <property type="evidence" value="ECO:0007669"/>
    <property type="project" value="InterPro"/>
</dbReference>
<dbReference type="Gene3D" id="2.160.20.10">
    <property type="entry name" value="Single-stranded right-handed beta-helix, Pectin lyase-like"/>
    <property type="match status" value="1"/>
</dbReference>
<evidence type="ECO:0000313" key="16">
    <source>
        <dbReference type="EMBL" id="ELU42606.1"/>
    </source>
</evidence>
<dbReference type="InterPro" id="IPR000743">
    <property type="entry name" value="Glyco_hydro_28"/>
</dbReference>
<dbReference type="SUPFAM" id="SSF51126">
    <property type="entry name" value="Pectin lyase-like"/>
    <property type="match status" value="1"/>
</dbReference>
<evidence type="ECO:0000256" key="12">
    <source>
        <dbReference type="ARBA" id="ARBA00037312"/>
    </source>
</evidence>
<evidence type="ECO:0000313" key="17">
    <source>
        <dbReference type="Proteomes" id="UP000011668"/>
    </source>
</evidence>
<organism evidence="16 17">
    <name type="scientific">Thanatephorus cucumeris (strain AG1-IA)</name>
    <name type="common">Rice sheath blight fungus</name>
    <name type="synonym">Rhizoctonia solani</name>
    <dbReference type="NCBI Taxonomy" id="983506"/>
    <lineage>
        <taxon>Eukaryota</taxon>
        <taxon>Fungi</taxon>
        <taxon>Dikarya</taxon>
        <taxon>Basidiomycota</taxon>
        <taxon>Agaricomycotina</taxon>
        <taxon>Agaricomycetes</taxon>
        <taxon>Cantharellales</taxon>
        <taxon>Ceratobasidiaceae</taxon>
        <taxon>Rhizoctonia</taxon>
        <taxon>Rhizoctonia solani AG-1</taxon>
    </lineage>
</organism>
<dbReference type="OrthoDB" id="187139at2759"/>
<evidence type="ECO:0000256" key="13">
    <source>
        <dbReference type="ARBA" id="ARBA00038933"/>
    </source>
</evidence>
<dbReference type="HOGENOM" id="CLU_1636566_0_0_1"/>
<evidence type="ECO:0000256" key="11">
    <source>
        <dbReference type="ARBA" id="ARBA00023326"/>
    </source>
</evidence>
<dbReference type="Pfam" id="PF00295">
    <property type="entry name" value="Glyco_hydro_28"/>
    <property type="match status" value="1"/>
</dbReference>
<dbReference type="GO" id="GO:0047911">
    <property type="term" value="F:galacturan 1,4-alpha-galacturonidase activity"/>
    <property type="evidence" value="ECO:0007669"/>
    <property type="project" value="UniProtKB-EC"/>
</dbReference>
<comment type="subcellular location">
    <subcellularLocation>
        <location evidence="1">Secreted</location>
    </subcellularLocation>
</comment>
<gene>
    <name evidence="16" type="ORF">AG1IA_03368</name>
</gene>
<keyword evidence="9 15" id="KW-0326">Glycosidase</keyword>
<dbReference type="GO" id="GO:0005576">
    <property type="term" value="C:extracellular region"/>
    <property type="evidence" value="ECO:0007669"/>
    <property type="project" value="UniProtKB-SubCell"/>
</dbReference>
<dbReference type="Proteomes" id="UP000011668">
    <property type="component" value="Unassembled WGS sequence"/>
</dbReference>
<keyword evidence="3" id="KW-0964">Secreted</keyword>
<keyword evidence="6" id="KW-1015">Disulfide bond</keyword>
<keyword evidence="7" id="KW-0325">Glycoprotein</keyword>
<keyword evidence="11" id="KW-0624">Polysaccharide degradation</keyword>
<evidence type="ECO:0000256" key="7">
    <source>
        <dbReference type="ARBA" id="ARBA00023180"/>
    </source>
</evidence>
<comment type="caution">
    <text evidence="16">The sequence shown here is derived from an EMBL/GenBank/DDBJ whole genome shotgun (WGS) entry which is preliminary data.</text>
</comment>
<evidence type="ECO:0000256" key="5">
    <source>
        <dbReference type="ARBA" id="ARBA00022801"/>
    </source>
</evidence>
<evidence type="ECO:0000256" key="10">
    <source>
        <dbReference type="ARBA" id="ARBA00023316"/>
    </source>
</evidence>
<dbReference type="EC" id="3.2.1.67" evidence="13"/>
<keyword evidence="5 15" id="KW-0378">Hydrolase</keyword>
<dbReference type="EMBL" id="AFRT01000782">
    <property type="protein sequence ID" value="ELU42606.1"/>
    <property type="molecule type" value="Genomic_DNA"/>
</dbReference>
<protein>
    <recommendedName>
        <fullName evidence="13">galacturonan 1,4-alpha-galacturonidase</fullName>
        <ecNumber evidence="13">3.2.1.67</ecNumber>
    </recommendedName>
</protein>
<keyword evidence="8" id="KW-0119">Carbohydrate metabolism</keyword>
<evidence type="ECO:0000256" key="8">
    <source>
        <dbReference type="ARBA" id="ARBA00023277"/>
    </source>
</evidence>
<dbReference type="STRING" id="983506.L8WWY0"/>
<reference evidence="16 17" key="1">
    <citation type="journal article" date="2013" name="Nat. Commun.">
        <title>The evolution and pathogenic mechanisms of the rice sheath blight pathogen.</title>
        <authorList>
            <person name="Zheng A."/>
            <person name="Lin R."/>
            <person name="Xu L."/>
            <person name="Qin P."/>
            <person name="Tang C."/>
            <person name="Ai P."/>
            <person name="Zhang D."/>
            <person name="Liu Y."/>
            <person name="Sun Z."/>
            <person name="Feng H."/>
            <person name="Wang Y."/>
            <person name="Chen Y."/>
            <person name="Liang X."/>
            <person name="Fu R."/>
            <person name="Li Q."/>
            <person name="Zhang J."/>
            <person name="Yu X."/>
            <person name="Xie Z."/>
            <person name="Ding L."/>
            <person name="Guan P."/>
            <person name="Tang J."/>
            <person name="Liang Y."/>
            <person name="Wang S."/>
            <person name="Deng Q."/>
            <person name="Li S."/>
            <person name="Zhu J."/>
            <person name="Wang L."/>
            <person name="Liu H."/>
            <person name="Li P."/>
        </authorList>
    </citation>
    <scope>NUCLEOTIDE SEQUENCE [LARGE SCALE GENOMIC DNA]</scope>
    <source>
        <strain evidence="17">AG-1 IA</strain>
    </source>
</reference>
<comment type="function">
    <text evidence="12">Specific in hydrolyzing the terminal glycosidic bond of polygalacturonic acid and oligogalacturonates.</text>
</comment>
<sequence length="162" mass="17450">MPSSWAPTVCPSVAFLNIQGCTILLRTSTFRMLHLGTALTVQNLKMAYVSRVSQAVMVMTCLVNNITYQDIVVKDVTHPVVIDSCYMEDASHPAQTNITDVHINNVTGTSSGSTVVSLSCTPKAACYVYMKDINIKPPKGSAKYVCTNLSDPSDVGIPCTSK</sequence>
<evidence type="ECO:0000256" key="4">
    <source>
        <dbReference type="ARBA" id="ARBA00022729"/>
    </source>
</evidence>
<comment type="similarity">
    <text evidence="2 15">Belongs to the glycosyl hydrolase 28 family.</text>
</comment>
<evidence type="ECO:0000256" key="3">
    <source>
        <dbReference type="ARBA" id="ARBA00022525"/>
    </source>
</evidence>
<evidence type="ECO:0000256" key="6">
    <source>
        <dbReference type="ARBA" id="ARBA00023157"/>
    </source>
</evidence>
<keyword evidence="10" id="KW-0961">Cell wall biogenesis/degradation</keyword>
<keyword evidence="17" id="KW-1185">Reference proteome</keyword>
<proteinExistence type="inferred from homology"/>
<evidence type="ECO:0000256" key="1">
    <source>
        <dbReference type="ARBA" id="ARBA00004613"/>
    </source>
</evidence>
<evidence type="ECO:0000256" key="9">
    <source>
        <dbReference type="ARBA" id="ARBA00023295"/>
    </source>
</evidence>
<evidence type="ECO:0000256" key="15">
    <source>
        <dbReference type="RuleBase" id="RU361169"/>
    </source>
</evidence>
<evidence type="ECO:0000256" key="14">
    <source>
        <dbReference type="ARBA" id="ARBA00048766"/>
    </source>
</evidence>
<dbReference type="GO" id="GO:0000272">
    <property type="term" value="P:polysaccharide catabolic process"/>
    <property type="evidence" value="ECO:0007669"/>
    <property type="project" value="UniProtKB-KW"/>
</dbReference>
<name>L8WWY0_THACA</name>
<dbReference type="PANTHER" id="PTHR31736">
    <property type="match status" value="1"/>
</dbReference>
<evidence type="ECO:0000256" key="2">
    <source>
        <dbReference type="ARBA" id="ARBA00008834"/>
    </source>
</evidence>
<dbReference type="GO" id="GO:0071555">
    <property type="term" value="P:cell wall organization"/>
    <property type="evidence" value="ECO:0007669"/>
    <property type="project" value="UniProtKB-KW"/>
</dbReference>
<dbReference type="InterPro" id="IPR012334">
    <property type="entry name" value="Pectin_lyas_fold"/>
</dbReference>
<accession>L8WWY0</accession>
<dbReference type="InterPro" id="IPR011050">
    <property type="entry name" value="Pectin_lyase_fold/virulence"/>
</dbReference>
<dbReference type="AlphaFoldDB" id="L8WWY0"/>
<comment type="catalytic activity">
    <reaction evidence="14">
        <text>[(1-&gt;4)-alpha-D-galacturonosyl](n) + H2O = alpha-D-galacturonate + [(1-&gt;4)-alpha-D-galacturonosyl](n-1)</text>
        <dbReference type="Rhea" id="RHEA:14117"/>
        <dbReference type="Rhea" id="RHEA-COMP:14570"/>
        <dbReference type="Rhea" id="RHEA-COMP:14572"/>
        <dbReference type="ChEBI" id="CHEBI:15377"/>
        <dbReference type="ChEBI" id="CHEBI:58658"/>
        <dbReference type="ChEBI" id="CHEBI:140523"/>
        <dbReference type="EC" id="3.2.1.67"/>
    </reaction>
</comment>
<dbReference type="PANTHER" id="PTHR31736:SF12">
    <property type="entry name" value="EXO-POLYGALACTURONASE, PUTATIVE-RELATED"/>
    <property type="match status" value="1"/>
</dbReference>
<keyword evidence="4" id="KW-0732">Signal</keyword>
<dbReference type="SMR" id="L8WWY0"/>